<keyword evidence="4" id="KW-0472">Membrane</keyword>
<feature type="transmembrane region" description="Helical" evidence="4">
    <location>
        <begin position="381"/>
        <end position="401"/>
    </location>
</feature>
<dbReference type="GO" id="GO:0008270">
    <property type="term" value="F:zinc ion binding"/>
    <property type="evidence" value="ECO:0007669"/>
    <property type="project" value="UniProtKB-KW"/>
</dbReference>
<keyword evidence="2" id="KW-0863">Zinc-finger</keyword>
<keyword evidence="3" id="KW-0862">Zinc</keyword>
<name>A0A174L3P4_FLAPL</name>
<reference evidence="7 8" key="1">
    <citation type="submission" date="2015-09" db="EMBL/GenBank/DDBJ databases">
        <authorList>
            <consortium name="Pathogen Informatics"/>
        </authorList>
    </citation>
    <scope>NUCLEOTIDE SEQUENCE [LARGE SCALE GENOMIC DNA]</scope>
    <source>
        <strain evidence="7 8">2789STDY5608854</strain>
    </source>
</reference>
<evidence type="ECO:0000313" key="7">
    <source>
        <dbReference type="EMBL" id="CUP17067.1"/>
    </source>
</evidence>
<feature type="domain" description="RanBP2-type" evidence="6">
    <location>
        <begin position="448"/>
        <end position="468"/>
    </location>
</feature>
<sequence length="501" mass="53693">MKKEVTALSLALALTVGMTTPVLAAEEKGPEITWLSRPGMPCSYNETLNWLTVRDLETGDFSTFDLSTGEDVGYAAVFGFTDGLAMVMDTEWRTGFIDQTGQLAIPLAYQAGFSFSDGLTIVWDEYGRSQCIDTTGQVVFSTTYGIWASFSQEGLAIAHDDDNGKWGYIDKTGQVVLPIEYDAAFPFSDGLAAVQINGEWGYIDTTGQVVIPLEYHSAGMFSDGLAAIETDADSKIGFIDKTGQLIIPAEYYSKGTWSGSFAEGLASVADEAGKYGFIDTSGQTAISFEYDDASYFSDGLASVAKRDQDGYNKYGFINKNGQTVVPLQYDEVGFIASSYTMDDTFEWGPICYVRQGTSYGIFKNPYWTPEDGSDVSRSFPVVPVAVGAVVVVAVVLAVLLLKRKKAVPAEVNAAVQTVTEGAQRLQAQGKAAAQKLAEKLPPEIRGIPCDCGVVNDPKAKFCSGCGKPVQAPGRCPSCGHQNKAGAKFCQECGKPLDSGEG</sequence>
<dbReference type="InterPro" id="IPR032774">
    <property type="entry name" value="WG_beta_rep"/>
</dbReference>
<evidence type="ECO:0000256" key="3">
    <source>
        <dbReference type="ARBA" id="ARBA00022833"/>
    </source>
</evidence>
<feature type="domain" description="RanBP2-type" evidence="6">
    <location>
        <begin position="471"/>
        <end position="495"/>
    </location>
</feature>
<dbReference type="PANTHER" id="PTHR37841:SF1">
    <property type="entry name" value="DUF3298 DOMAIN-CONTAINING PROTEIN"/>
    <property type="match status" value="1"/>
</dbReference>
<feature type="chain" id="PRO_5008026651" evidence="5">
    <location>
        <begin position="25"/>
        <end position="501"/>
    </location>
</feature>
<dbReference type="InterPro" id="IPR001876">
    <property type="entry name" value="Znf_RanBP2"/>
</dbReference>
<dbReference type="InterPro" id="IPR025874">
    <property type="entry name" value="DZR"/>
</dbReference>
<dbReference type="AlphaFoldDB" id="A0A174L3P4"/>
<dbReference type="RefSeq" id="WP_021630089.1">
    <property type="nucleotide sequence ID" value="NZ_JADMOW010000006.1"/>
</dbReference>
<keyword evidence="1" id="KW-0479">Metal-binding</keyword>
<keyword evidence="4" id="KW-1133">Transmembrane helix</keyword>
<evidence type="ECO:0000313" key="8">
    <source>
        <dbReference type="Proteomes" id="UP000095746"/>
    </source>
</evidence>
<evidence type="ECO:0000256" key="4">
    <source>
        <dbReference type="SAM" id="Phobius"/>
    </source>
</evidence>
<evidence type="ECO:0000256" key="5">
    <source>
        <dbReference type="SAM" id="SignalP"/>
    </source>
</evidence>
<keyword evidence="5" id="KW-0732">Signal</keyword>
<proteinExistence type="predicted"/>
<accession>A0A174L3P4</accession>
<feature type="signal peptide" evidence="5">
    <location>
        <begin position="1"/>
        <end position="24"/>
    </location>
</feature>
<dbReference type="SUPFAM" id="SSF69360">
    <property type="entry name" value="Cell wall binding repeat"/>
    <property type="match status" value="1"/>
</dbReference>
<evidence type="ECO:0000256" key="2">
    <source>
        <dbReference type="ARBA" id="ARBA00022771"/>
    </source>
</evidence>
<dbReference type="Pfam" id="PF14903">
    <property type="entry name" value="WG_beta_rep"/>
    <property type="match status" value="5"/>
</dbReference>
<gene>
    <name evidence="7" type="ORF">ERS852411_02768</name>
</gene>
<keyword evidence="4" id="KW-0812">Transmembrane</keyword>
<protein>
    <submittedName>
        <fullName evidence="7">KWG Leptospira</fullName>
    </submittedName>
</protein>
<evidence type="ECO:0000256" key="1">
    <source>
        <dbReference type="ARBA" id="ARBA00022723"/>
    </source>
</evidence>
<dbReference type="Pfam" id="PF12773">
    <property type="entry name" value="DZR"/>
    <property type="match status" value="1"/>
</dbReference>
<evidence type="ECO:0000259" key="6">
    <source>
        <dbReference type="SMART" id="SM00547"/>
    </source>
</evidence>
<dbReference type="SMART" id="SM00547">
    <property type="entry name" value="ZnF_RBZ"/>
    <property type="match status" value="2"/>
</dbReference>
<dbReference type="PANTHER" id="PTHR37841">
    <property type="entry name" value="GLR2918 PROTEIN"/>
    <property type="match status" value="1"/>
</dbReference>
<dbReference type="EMBL" id="CYZT01000275">
    <property type="protein sequence ID" value="CUP17067.1"/>
    <property type="molecule type" value="Genomic_DNA"/>
</dbReference>
<dbReference type="Proteomes" id="UP000095746">
    <property type="component" value="Unassembled WGS sequence"/>
</dbReference>
<organism evidence="7 8">
    <name type="scientific">Flavonifractor plautii</name>
    <name type="common">Fusobacterium plautii</name>
    <dbReference type="NCBI Taxonomy" id="292800"/>
    <lineage>
        <taxon>Bacteria</taxon>
        <taxon>Bacillati</taxon>
        <taxon>Bacillota</taxon>
        <taxon>Clostridia</taxon>
        <taxon>Eubacteriales</taxon>
        <taxon>Oscillospiraceae</taxon>
        <taxon>Flavonifractor</taxon>
    </lineage>
</organism>